<dbReference type="RefSeq" id="WP_273619455.1">
    <property type="nucleotide sequence ID" value="NZ_CP117418.1"/>
</dbReference>
<feature type="domain" description="DUF1508" evidence="1">
    <location>
        <begin position="74"/>
        <end position="116"/>
    </location>
</feature>
<dbReference type="Gene3D" id="3.30.160.160">
    <property type="entry name" value="YegP-like"/>
    <property type="match status" value="1"/>
</dbReference>
<organism evidence="2 3">
    <name type="scientific">Novosphingobium humi</name>
    <dbReference type="NCBI Taxonomy" id="2282397"/>
    <lineage>
        <taxon>Bacteria</taxon>
        <taxon>Pseudomonadati</taxon>
        <taxon>Pseudomonadota</taxon>
        <taxon>Alphaproteobacteria</taxon>
        <taxon>Sphingomonadales</taxon>
        <taxon>Sphingomonadaceae</taxon>
        <taxon>Novosphingobium</taxon>
    </lineage>
</organism>
<evidence type="ECO:0000313" key="3">
    <source>
        <dbReference type="Proteomes" id="UP001218231"/>
    </source>
</evidence>
<dbReference type="Proteomes" id="UP001218231">
    <property type="component" value="Plasmid unnamed1"/>
</dbReference>
<reference evidence="2 3" key="1">
    <citation type="submission" date="2023-02" db="EMBL/GenBank/DDBJ databases">
        <title>Genome sequence of Novosphingobium humi KACC 19094.</title>
        <authorList>
            <person name="Kim S."/>
            <person name="Heo J."/>
            <person name="Kwon S.-W."/>
        </authorList>
    </citation>
    <scope>NUCLEOTIDE SEQUENCE [LARGE SCALE GENOMIC DNA]</scope>
    <source>
        <strain evidence="2 3">KACC 19094</strain>
        <plasmid evidence="2 3">unnamed1</plasmid>
    </source>
</reference>
<name>A0ABY7U1J6_9SPHN</name>
<protein>
    <submittedName>
        <fullName evidence="2">YegP family protein</fullName>
    </submittedName>
</protein>
<dbReference type="InterPro" id="IPR036913">
    <property type="entry name" value="YegP-like_sf"/>
</dbReference>
<keyword evidence="2" id="KW-0614">Plasmid</keyword>
<evidence type="ECO:0000313" key="2">
    <source>
        <dbReference type="EMBL" id="WCT79176.1"/>
    </source>
</evidence>
<dbReference type="Pfam" id="PF07411">
    <property type="entry name" value="DUF1508"/>
    <property type="match status" value="1"/>
</dbReference>
<accession>A0ABY7U1J6</accession>
<sequence>MSATYDHAPSGLRCRLGGHEAQVYMDNAGGHADLSGAPPWRSIPLWVSNDRAETYFEIYQVSHSPTLSGSHAGEQWRWRLCTPDGHVRAASGPYANAHDCMDAVNALRQSAGTARIRHLKPE</sequence>
<proteinExistence type="predicted"/>
<dbReference type="EMBL" id="CP117418">
    <property type="protein sequence ID" value="WCT79176.1"/>
    <property type="molecule type" value="Genomic_DNA"/>
</dbReference>
<dbReference type="SUPFAM" id="SSF160113">
    <property type="entry name" value="YegP-like"/>
    <property type="match status" value="1"/>
</dbReference>
<geneLocation type="plasmid" evidence="2 3">
    <name>unnamed1</name>
</geneLocation>
<keyword evidence="3" id="KW-1185">Reference proteome</keyword>
<gene>
    <name evidence="2" type="ORF">PQ457_19405</name>
</gene>
<evidence type="ECO:0000259" key="1">
    <source>
        <dbReference type="Pfam" id="PF07411"/>
    </source>
</evidence>
<dbReference type="InterPro" id="IPR010879">
    <property type="entry name" value="DUF1508"/>
</dbReference>